<dbReference type="Pfam" id="PF03372">
    <property type="entry name" value="Exo_endo_phos"/>
    <property type="match status" value="1"/>
</dbReference>
<dbReference type="InterPro" id="IPR051547">
    <property type="entry name" value="TDP2-like"/>
</dbReference>
<evidence type="ECO:0000259" key="2">
    <source>
        <dbReference type="Pfam" id="PF03372"/>
    </source>
</evidence>
<evidence type="ECO:0000313" key="4">
    <source>
        <dbReference type="EMBL" id="OTO07872.1"/>
    </source>
</evidence>
<organism evidence="4">
    <name type="scientific">Candidatus Enterococcus mansonii</name>
    <dbReference type="NCBI Taxonomy" id="1834181"/>
    <lineage>
        <taxon>Bacteria</taxon>
        <taxon>Bacillati</taxon>
        <taxon>Bacillota</taxon>
        <taxon>Bacilli</taxon>
        <taxon>Lactobacillales</taxon>
        <taxon>Enterococcaceae</taxon>
        <taxon>Enterococcus</taxon>
    </lineage>
</organism>
<dbReference type="InterPro" id="IPR036691">
    <property type="entry name" value="Endo/exonu/phosph_ase_sf"/>
</dbReference>
<dbReference type="STRING" id="1834181.A5880_002142"/>
<keyword evidence="1" id="KW-0378">Hydrolase</keyword>
<dbReference type="PANTHER" id="PTHR15822:SF23">
    <property type="entry name" value="ENDONUCLEASE_EXONUCLEASE_PHOSPHATASE FAMILY PROTEIN"/>
    <property type="match status" value="1"/>
</dbReference>
<dbReference type="PANTHER" id="PTHR15822">
    <property type="entry name" value="TRAF AND TNF RECEPTOR-ASSOCIATED PROTEIN"/>
    <property type="match status" value="1"/>
</dbReference>
<reference evidence="4" key="1">
    <citation type="submission" date="2017-05" db="EMBL/GenBank/DDBJ databases">
        <title>The Genome Sequence of Enterococcus sp. 4G2_DIV0659.</title>
        <authorList>
            <consortium name="The Broad Institute Genomics Platform"/>
            <consortium name="The Broad Institute Genomic Center for Infectious Diseases"/>
            <person name="Earl A."/>
            <person name="Manson A."/>
            <person name="Schwartman J."/>
            <person name="Gilmore M."/>
            <person name="Abouelleil A."/>
            <person name="Cao P."/>
            <person name="Chapman S."/>
            <person name="Cusick C."/>
            <person name="Shea T."/>
            <person name="Young S."/>
            <person name="Neafsey D."/>
            <person name="Nusbaum C."/>
            <person name="Birren B."/>
        </authorList>
    </citation>
    <scope>NUCLEOTIDE SEQUENCE [LARGE SCALE GENOMIC DNA]</scope>
    <source>
        <strain evidence="4">4G2_DIV0659</strain>
    </source>
</reference>
<dbReference type="Gene3D" id="3.60.10.10">
    <property type="entry name" value="Endonuclease/exonuclease/phosphatase"/>
    <property type="match status" value="1"/>
</dbReference>
<gene>
    <name evidence="3" type="ORF">A5880_001295</name>
    <name evidence="4" type="ORF">A5880_002142</name>
</gene>
<dbReference type="AlphaFoldDB" id="A0A242CDM1"/>
<evidence type="ECO:0000256" key="1">
    <source>
        <dbReference type="ARBA" id="ARBA00022801"/>
    </source>
</evidence>
<comment type="caution">
    <text evidence="4">The sequence shown here is derived from an EMBL/GenBank/DDBJ whole genome shotgun (WGS) entry which is preliminary data.</text>
</comment>
<name>A0A242CDM1_9ENTE</name>
<dbReference type="InterPro" id="IPR005135">
    <property type="entry name" value="Endo/exonuclease/phosphatase"/>
</dbReference>
<dbReference type="GO" id="GO:0016787">
    <property type="term" value="F:hydrolase activity"/>
    <property type="evidence" value="ECO:0007669"/>
    <property type="project" value="UniProtKB-KW"/>
</dbReference>
<sequence>MKVLTLNTHSWLEDHPLDKLKQLAEQIIKEDYAVIALQEVNQRIDSLPVGAIENFHPTDNQLPIHEDNFAYLLVQYLKEHDCHYHWSWAYNHIGYSIYHEGVALLSKQPIQPEAVVISSKNDPTDYRTRVLLIGQTKLGEKNITALSCHYSWWTETDGFAYEWAQTEKALQNHTRPFLIMGDFNNPASAKQPGYQLVLNSSLKLQDSFTSATTRIGEHTVEKAIDGWGDNQEHLRIDYIFASQEFEIKNYQIVFDGKNTPIISDHFGVEVTIH</sequence>
<dbReference type="Proteomes" id="UP000195139">
    <property type="component" value="Unassembled WGS sequence"/>
</dbReference>
<dbReference type="SUPFAM" id="SSF56219">
    <property type="entry name" value="DNase I-like"/>
    <property type="match status" value="1"/>
</dbReference>
<dbReference type="RefSeq" id="WP_086331024.1">
    <property type="nucleotide sequence ID" value="NZ_NGLE02000001.1"/>
</dbReference>
<reference evidence="3 5" key="2">
    <citation type="submission" date="2018-07" db="EMBL/GenBank/DDBJ databases">
        <title>The Genome Sequence of Enterococcus sp. DIV0659b.</title>
        <authorList>
            <consortium name="The Broad Institute Genomics Platform"/>
            <consortium name="The Broad Institute Genomic Center for Infectious Diseases"/>
            <person name="Earl A."/>
            <person name="Manson A."/>
            <person name="Schwartman J."/>
            <person name="Gilmore M."/>
            <person name="Abouelleil A."/>
            <person name="Cao P."/>
            <person name="Chapman S."/>
            <person name="Cusick C."/>
            <person name="Shea T."/>
            <person name="Young S."/>
            <person name="Neafsey D."/>
            <person name="Nusbaum C."/>
            <person name="Birren B."/>
        </authorList>
    </citation>
    <scope>NUCLEOTIDE SEQUENCE [LARGE SCALE GENOMIC DNA]</scope>
    <source>
        <strain evidence="3 5">4G2_DIV0659</strain>
    </source>
</reference>
<keyword evidence="5" id="KW-1185">Reference proteome</keyword>
<dbReference type="EMBL" id="NGLE02000001">
    <property type="protein sequence ID" value="MEI5993748.1"/>
    <property type="molecule type" value="Genomic_DNA"/>
</dbReference>
<protein>
    <recommendedName>
        <fullName evidence="2">Endonuclease/exonuclease/phosphatase domain-containing protein</fullName>
    </recommendedName>
</protein>
<evidence type="ECO:0000313" key="3">
    <source>
        <dbReference type="EMBL" id="MEI5993748.1"/>
    </source>
</evidence>
<dbReference type="EMBL" id="NGLE01000003">
    <property type="protein sequence ID" value="OTO07872.1"/>
    <property type="molecule type" value="Genomic_DNA"/>
</dbReference>
<feature type="domain" description="Endonuclease/exonuclease/phosphatase" evidence="2">
    <location>
        <begin position="19"/>
        <end position="265"/>
    </location>
</feature>
<evidence type="ECO:0000313" key="5">
    <source>
        <dbReference type="Proteomes" id="UP000195139"/>
    </source>
</evidence>
<dbReference type="CDD" id="cd09079">
    <property type="entry name" value="RgfB-like"/>
    <property type="match status" value="1"/>
</dbReference>
<proteinExistence type="predicted"/>
<dbReference type="OrthoDB" id="9812537at2"/>
<accession>A0A242CDM1</accession>